<dbReference type="AlphaFoldDB" id="A0A9Q7AI34"/>
<dbReference type="InterPro" id="IPR010968">
    <property type="entry name" value="RnfE"/>
</dbReference>
<keyword evidence="10" id="KW-1185">Reference proteome</keyword>
<evidence type="ECO:0000256" key="6">
    <source>
        <dbReference type="ARBA" id="ARBA00022989"/>
    </source>
</evidence>
<evidence type="ECO:0000256" key="1">
    <source>
        <dbReference type="ARBA" id="ARBA00004127"/>
    </source>
</evidence>
<dbReference type="RefSeq" id="WP_274373477.1">
    <property type="nucleotide sequence ID" value="NZ_CP072943.1"/>
</dbReference>
<gene>
    <name evidence="8" type="primary">rnfE</name>
    <name evidence="9" type="ORF">KAR29_13280</name>
</gene>
<keyword evidence="3 8" id="KW-0812">Transmembrane</keyword>
<name>A0A9Q7AI34_9BACT</name>
<evidence type="ECO:0000256" key="3">
    <source>
        <dbReference type="ARBA" id="ARBA00022692"/>
    </source>
</evidence>
<feature type="transmembrane region" description="Helical" evidence="8">
    <location>
        <begin position="124"/>
        <end position="146"/>
    </location>
</feature>
<keyword evidence="5 8" id="KW-0249">Electron transport</keyword>
<dbReference type="NCBIfam" id="NF009070">
    <property type="entry name" value="PRK12405.1"/>
    <property type="match status" value="1"/>
</dbReference>
<dbReference type="PANTHER" id="PTHR30586">
    <property type="entry name" value="ELECTRON TRANSPORT COMPLEX PROTEIN RNFE"/>
    <property type="match status" value="1"/>
</dbReference>
<evidence type="ECO:0000256" key="8">
    <source>
        <dbReference type="HAMAP-Rule" id="MF_00478"/>
    </source>
</evidence>
<comment type="subunit">
    <text evidence="8">The complex is composed of six subunits: RnfA, RnfB, RnfC, RnfD, RnfE and RnfG.</text>
</comment>
<dbReference type="NCBIfam" id="TIGR01948">
    <property type="entry name" value="rnfE"/>
    <property type="match status" value="1"/>
</dbReference>
<protein>
    <recommendedName>
        <fullName evidence="8">Ion-translocating oxidoreductase complex subunit E</fullName>
        <ecNumber evidence="8">7.-.-.-</ecNumber>
    </recommendedName>
    <alternativeName>
        <fullName evidence="8">Rnf electron transport complex subunit E</fullName>
    </alternativeName>
</protein>
<reference evidence="10" key="1">
    <citation type="submission" date="2021-04" db="EMBL/GenBank/DDBJ databases">
        <title>A novel Synergistetes isolate from a pyrite-forming mixed culture.</title>
        <authorList>
            <person name="Bunk B."/>
            <person name="Sproer C."/>
            <person name="Spring S."/>
            <person name="Pester M."/>
        </authorList>
    </citation>
    <scope>NUCLEOTIDE SEQUENCE [LARGE SCALE GENOMIC DNA]</scope>
    <source>
        <strain evidence="10">J.5.4.2-T.3.5.2</strain>
    </source>
</reference>
<comment type="subcellular location">
    <subcellularLocation>
        <location evidence="8">Cell membrane</location>
        <topology evidence="8">Multi-pass membrane protein</topology>
    </subcellularLocation>
    <subcellularLocation>
        <location evidence="1">Endomembrane system</location>
        <topology evidence="1">Multi-pass membrane protein</topology>
    </subcellularLocation>
</comment>
<dbReference type="EMBL" id="CP072943">
    <property type="protein sequence ID" value="QTX32255.1"/>
    <property type="molecule type" value="Genomic_DNA"/>
</dbReference>
<dbReference type="GO" id="GO:0022900">
    <property type="term" value="P:electron transport chain"/>
    <property type="evidence" value="ECO:0007669"/>
    <property type="project" value="UniProtKB-UniRule"/>
</dbReference>
<evidence type="ECO:0000313" key="10">
    <source>
        <dbReference type="Proteomes" id="UP000671879"/>
    </source>
</evidence>
<dbReference type="InterPro" id="IPR003667">
    <property type="entry name" value="NqrDE/RnfAE"/>
</dbReference>
<dbReference type="PIRSF" id="PIRSF006102">
    <property type="entry name" value="NQR_DE"/>
    <property type="match status" value="1"/>
</dbReference>
<feature type="transmembrane region" description="Helical" evidence="8">
    <location>
        <begin position="39"/>
        <end position="59"/>
    </location>
</feature>
<dbReference type="PANTHER" id="PTHR30586:SF0">
    <property type="entry name" value="ION-TRANSLOCATING OXIDOREDUCTASE COMPLEX SUBUNIT E"/>
    <property type="match status" value="1"/>
</dbReference>
<accession>A0A9Q7AI34</accession>
<dbReference type="Pfam" id="PF02508">
    <property type="entry name" value="Rnf-Nqr"/>
    <property type="match status" value="1"/>
</dbReference>
<evidence type="ECO:0000256" key="2">
    <source>
        <dbReference type="ARBA" id="ARBA00022448"/>
    </source>
</evidence>
<dbReference type="GO" id="GO:0005886">
    <property type="term" value="C:plasma membrane"/>
    <property type="evidence" value="ECO:0007669"/>
    <property type="project" value="UniProtKB-SubCell"/>
</dbReference>
<keyword evidence="6 8" id="KW-1133">Transmembrane helix</keyword>
<organism evidence="9 10">
    <name type="scientific">Aminithiophilus ramosus</name>
    <dbReference type="NCBI Taxonomy" id="3029084"/>
    <lineage>
        <taxon>Bacteria</taxon>
        <taxon>Thermotogati</taxon>
        <taxon>Synergistota</taxon>
        <taxon>Synergistia</taxon>
        <taxon>Synergistales</taxon>
        <taxon>Aminithiophilaceae</taxon>
        <taxon>Aminithiophilus</taxon>
    </lineage>
</organism>
<feature type="transmembrane region" description="Helical" evidence="8">
    <location>
        <begin position="71"/>
        <end position="87"/>
    </location>
</feature>
<evidence type="ECO:0000256" key="4">
    <source>
        <dbReference type="ARBA" id="ARBA00022967"/>
    </source>
</evidence>
<dbReference type="KEGG" id="aram:KAR29_13280"/>
<dbReference type="Proteomes" id="UP000671879">
    <property type="component" value="Chromosome"/>
</dbReference>
<comment type="function">
    <text evidence="8">Part of a membrane-bound complex that couples electron transfer with translocation of ions across the membrane.</text>
</comment>
<dbReference type="EC" id="7.-.-.-" evidence="8"/>
<keyword evidence="2 8" id="KW-0813">Transport</keyword>
<dbReference type="HAMAP" id="MF_00478">
    <property type="entry name" value="RsxE_RnfE"/>
    <property type="match status" value="1"/>
</dbReference>
<keyword evidence="4 8" id="KW-1278">Translocase</keyword>
<dbReference type="GO" id="GO:0012505">
    <property type="term" value="C:endomembrane system"/>
    <property type="evidence" value="ECO:0007669"/>
    <property type="project" value="UniProtKB-SubCell"/>
</dbReference>
<feature type="transmembrane region" description="Helical" evidence="8">
    <location>
        <begin position="166"/>
        <end position="190"/>
    </location>
</feature>
<keyword evidence="7 8" id="KW-0472">Membrane</keyword>
<proteinExistence type="inferred from homology"/>
<comment type="similarity">
    <text evidence="8">Belongs to the NqrDE/RnfAE family.</text>
</comment>
<sequence>MKVLQERLWAGLVKENPIFVQAIGMCPTLAVTSSATNGLGMGLAVLAVLFCSNAVISLLRRFIPATVRIPSFIVVIAGFVTIVQFATEAWTPTLNRSLGIFIPLIVVNCIILGRAEAYASKNGLLASLCDAVGMGLGFTAALTILGSVREILGAGTLFGKSFLPAGFQPALVLSMAPGAFIALGVLLALVRVIQLRRKGSVAPTGCGSCSLCGENCPSAGKGAEA</sequence>
<feature type="transmembrane region" description="Helical" evidence="8">
    <location>
        <begin position="93"/>
        <end position="112"/>
    </location>
</feature>
<keyword evidence="8" id="KW-1003">Cell membrane</keyword>
<evidence type="ECO:0000256" key="5">
    <source>
        <dbReference type="ARBA" id="ARBA00022982"/>
    </source>
</evidence>
<evidence type="ECO:0000313" key="9">
    <source>
        <dbReference type="EMBL" id="QTX32255.1"/>
    </source>
</evidence>
<evidence type="ECO:0000256" key="7">
    <source>
        <dbReference type="ARBA" id="ARBA00023136"/>
    </source>
</evidence>